<dbReference type="AlphaFoldDB" id="A0A1X7TTR5"/>
<name>A0A1X7TTR5_AMPQE</name>
<reference evidence="2" key="1">
    <citation type="submission" date="2017-05" db="UniProtKB">
        <authorList>
            <consortium name="EnsemblMetazoa"/>
        </authorList>
    </citation>
    <scope>IDENTIFICATION</scope>
</reference>
<evidence type="ECO:0000313" key="2">
    <source>
        <dbReference type="EnsemblMetazoa" id="Aqu2.1.18427_001"/>
    </source>
</evidence>
<feature type="region of interest" description="Disordered" evidence="1">
    <location>
        <begin position="73"/>
        <end position="94"/>
    </location>
</feature>
<protein>
    <submittedName>
        <fullName evidence="2">Uncharacterized protein</fullName>
    </submittedName>
</protein>
<dbReference type="InParanoid" id="A0A1X7TTR5"/>
<organism evidence="2">
    <name type="scientific">Amphimedon queenslandica</name>
    <name type="common">Sponge</name>
    <dbReference type="NCBI Taxonomy" id="400682"/>
    <lineage>
        <taxon>Eukaryota</taxon>
        <taxon>Metazoa</taxon>
        <taxon>Porifera</taxon>
        <taxon>Demospongiae</taxon>
        <taxon>Heteroscleromorpha</taxon>
        <taxon>Haplosclerida</taxon>
        <taxon>Niphatidae</taxon>
        <taxon>Amphimedon</taxon>
    </lineage>
</organism>
<accession>A0A1X7TTR5</accession>
<evidence type="ECO:0000256" key="1">
    <source>
        <dbReference type="SAM" id="MobiDB-lite"/>
    </source>
</evidence>
<dbReference type="EnsemblMetazoa" id="Aqu2.1.18427_001">
    <property type="protein sequence ID" value="Aqu2.1.18427_001"/>
    <property type="gene ID" value="Aqu2.1.18427"/>
</dbReference>
<sequence>MFTQVGKENQMTKTPTKLSIITKTGATSPVALDTPVQGSSTLTPLHELTPDPRYGSVQQPILSLNVLTSERQVEEAELQDIPPDSLDSQEIDGS</sequence>
<feature type="compositionally biased region" description="Polar residues" evidence="1">
    <location>
        <begin position="1"/>
        <end position="27"/>
    </location>
</feature>
<feature type="region of interest" description="Disordered" evidence="1">
    <location>
        <begin position="1"/>
        <end position="56"/>
    </location>
</feature>
<proteinExistence type="predicted"/>